<dbReference type="GO" id="GO:0046872">
    <property type="term" value="F:metal ion binding"/>
    <property type="evidence" value="ECO:0007669"/>
    <property type="project" value="UniProtKB-KW"/>
</dbReference>
<dbReference type="Proteomes" id="UP000178017">
    <property type="component" value="Unassembled WGS sequence"/>
</dbReference>
<evidence type="ECO:0000259" key="10">
    <source>
        <dbReference type="Pfam" id="PF01743"/>
    </source>
</evidence>
<feature type="domain" description="Poly A polymerase head" evidence="10">
    <location>
        <begin position="19"/>
        <end position="138"/>
    </location>
</feature>
<dbReference type="InterPro" id="IPR043519">
    <property type="entry name" value="NT_sf"/>
</dbReference>
<dbReference type="GO" id="GO:0008033">
    <property type="term" value="P:tRNA processing"/>
    <property type="evidence" value="ECO:0007669"/>
    <property type="project" value="UniProtKB-KW"/>
</dbReference>
<dbReference type="CDD" id="cd00077">
    <property type="entry name" value="HDc"/>
    <property type="match status" value="1"/>
</dbReference>
<dbReference type="InterPro" id="IPR050264">
    <property type="entry name" value="Bact_CCA-adding_enz_type3_sf"/>
</dbReference>
<evidence type="ECO:0000256" key="9">
    <source>
        <dbReference type="RuleBase" id="RU003953"/>
    </source>
</evidence>
<keyword evidence="8 9" id="KW-0694">RNA-binding</keyword>
<dbReference type="GO" id="GO:0000049">
    <property type="term" value="F:tRNA binding"/>
    <property type="evidence" value="ECO:0007669"/>
    <property type="project" value="TreeGrafter"/>
</dbReference>
<dbReference type="CDD" id="cd05398">
    <property type="entry name" value="NT_ClassII-CCAase"/>
    <property type="match status" value="1"/>
</dbReference>
<comment type="similarity">
    <text evidence="9">Belongs to the tRNA nucleotidyltransferase/poly(A) polymerase family.</text>
</comment>
<proteinExistence type="inferred from homology"/>
<protein>
    <recommendedName>
        <fullName evidence="15">HD domain-containing protein</fullName>
    </recommendedName>
</protein>
<evidence type="ECO:0000256" key="8">
    <source>
        <dbReference type="ARBA" id="ARBA00022884"/>
    </source>
</evidence>
<feature type="domain" description="tRNA nucleotidyltransferase/poly(A) polymerase RNA and SrmB- binding" evidence="11">
    <location>
        <begin position="166"/>
        <end position="226"/>
    </location>
</feature>
<dbReference type="GO" id="GO:0016779">
    <property type="term" value="F:nucleotidyltransferase activity"/>
    <property type="evidence" value="ECO:0007669"/>
    <property type="project" value="UniProtKB-KW"/>
</dbReference>
<evidence type="ECO:0000313" key="13">
    <source>
        <dbReference type="EMBL" id="OGE65201.1"/>
    </source>
</evidence>
<comment type="caution">
    <text evidence="13">The sequence shown here is derived from an EMBL/GenBank/DDBJ whole genome shotgun (WGS) entry which is preliminary data.</text>
</comment>
<evidence type="ECO:0000256" key="5">
    <source>
        <dbReference type="ARBA" id="ARBA00022723"/>
    </source>
</evidence>
<name>A0A1F5MIK0_9BACT</name>
<dbReference type="InterPro" id="IPR032810">
    <property type="entry name" value="CCA-adding_enz_C"/>
</dbReference>
<keyword evidence="6" id="KW-0547">Nucleotide-binding</keyword>
<dbReference type="Pfam" id="PF12627">
    <property type="entry name" value="PolyA_pol_RNAbd"/>
    <property type="match status" value="1"/>
</dbReference>
<keyword evidence="5" id="KW-0479">Metal-binding</keyword>
<dbReference type="GO" id="GO:0000166">
    <property type="term" value="F:nucleotide binding"/>
    <property type="evidence" value="ECO:0007669"/>
    <property type="project" value="UniProtKB-KW"/>
</dbReference>
<dbReference type="Pfam" id="PF01743">
    <property type="entry name" value="PolyA_pol"/>
    <property type="match status" value="1"/>
</dbReference>
<keyword evidence="4" id="KW-0548">Nucleotidyltransferase</keyword>
<evidence type="ECO:0000256" key="4">
    <source>
        <dbReference type="ARBA" id="ARBA00022695"/>
    </source>
</evidence>
<evidence type="ECO:0000313" key="14">
    <source>
        <dbReference type="Proteomes" id="UP000178017"/>
    </source>
</evidence>
<dbReference type="InterPro" id="IPR003607">
    <property type="entry name" value="HD/PDEase_dom"/>
</dbReference>
<evidence type="ECO:0008006" key="15">
    <source>
        <dbReference type="Google" id="ProtNLM"/>
    </source>
</evidence>
<dbReference type="Gene3D" id="1.10.3090.10">
    <property type="entry name" value="cca-adding enzyme, domain 2"/>
    <property type="match status" value="1"/>
</dbReference>
<dbReference type="InterPro" id="IPR006675">
    <property type="entry name" value="HDIG_dom"/>
</dbReference>
<keyword evidence="7" id="KW-0460">Magnesium</keyword>
<dbReference type="PANTHER" id="PTHR46173:SF1">
    <property type="entry name" value="CCA TRNA NUCLEOTIDYLTRANSFERASE 1, MITOCHONDRIAL"/>
    <property type="match status" value="1"/>
</dbReference>
<evidence type="ECO:0000259" key="12">
    <source>
        <dbReference type="Pfam" id="PF13735"/>
    </source>
</evidence>
<dbReference type="InterPro" id="IPR002646">
    <property type="entry name" value="PolA_pol_head_dom"/>
</dbReference>
<keyword evidence="3" id="KW-0819">tRNA processing</keyword>
<sequence length="440" mass="50471">MPDQVTVILDKFAQANFQIYIVGGAVRDLLMSREVTDWDFTTDAKPAEILQLFPDAFYTNKFGTVGLPSNLGIMEITTMRKEGIYKDHRHPIEVSWTNQLKEDLSRRDFTINAMALSQGGELTDLYQGQQDLENKLIRAVGDPNLRFFEDALRMIKAFRMVSQIEFDIEKNTFESIIKNGSLIGEIAWERIRDELFKLLSGMNPYISLVKMKESGVLKIILPEIESCFGVVQEGPKHDRVYDIGEHSLLTLKYCPSPDPLVRLAALLHDIGKVETMKVAADGNVTFYQHDLVGANQIKQITRRLNLSNEQTDKLYRLVRWHLFTVDENLTDKAIRRFIKNVGVENIEDMLNLRIADRLGGGTQKAVSWRMEKFQERIKQVLQQPFSIADLKINGKDIMDTLNIQPGKQVGDILQKLFSEVEDNSSKNTHDYLLKRIREFS</sequence>
<evidence type="ECO:0000256" key="7">
    <source>
        <dbReference type="ARBA" id="ARBA00022842"/>
    </source>
</evidence>
<dbReference type="Pfam" id="PF13735">
    <property type="entry name" value="tRNA_NucTran2_2"/>
    <property type="match status" value="1"/>
</dbReference>
<reference evidence="13 14" key="1">
    <citation type="journal article" date="2016" name="Nat. Commun.">
        <title>Thousands of microbial genomes shed light on interconnected biogeochemical processes in an aquifer system.</title>
        <authorList>
            <person name="Anantharaman K."/>
            <person name="Brown C.T."/>
            <person name="Hug L.A."/>
            <person name="Sharon I."/>
            <person name="Castelle C.J."/>
            <person name="Probst A.J."/>
            <person name="Thomas B.C."/>
            <person name="Singh A."/>
            <person name="Wilkins M.J."/>
            <person name="Karaoz U."/>
            <person name="Brodie E.L."/>
            <person name="Williams K.H."/>
            <person name="Hubbard S.S."/>
            <person name="Banfield J.F."/>
        </authorList>
    </citation>
    <scope>NUCLEOTIDE SEQUENCE [LARGE SCALE GENOMIC DNA]</scope>
</reference>
<evidence type="ECO:0000256" key="6">
    <source>
        <dbReference type="ARBA" id="ARBA00022741"/>
    </source>
</evidence>
<evidence type="ECO:0000256" key="3">
    <source>
        <dbReference type="ARBA" id="ARBA00022694"/>
    </source>
</evidence>
<dbReference type="Gene3D" id="3.30.460.10">
    <property type="entry name" value="Beta Polymerase, domain 2"/>
    <property type="match status" value="1"/>
</dbReference>
<dbReference type="InterPro" id="IPR032828">
    <property type="entry name" value="PolyA_RNA-bd"/>
</dbReference>
<gene>
    <name evidence="13" type="ORF">A3B49_01510</name>
</gene>
<dbReference type="Gene3D" id="1.10.246.80">
    <property type="match status" value="1"/>
</dbReference>
<dbReference type="SUPFAM" id="SSF81301">
    <property type="entry name" value="Nucleotidyltransferase"/>
    <property type="match status" value="1"/>
</dbReference>
<dbReference type="NCBIfam" id="TIGR00277">
    <property type="entry name" value="HDIG"/>
    <property type="match status" value="1"/>
</dbReference>
<evidence type="ECO:0000256" key="2">
    <source>
        <dbReference type="ARBA" id="ARBA00022679"/>
    </source>
</evidence>
<dbReference type="AlphaFoldDB" id="A0A1F5MIK0"/>
<comment type="cofactor">
    <cofactor evidence="1">
        <name>Mg(2+)</name>
        <dbReference type="ChEBI" id="CHEBI:18420"/>
    </cofactor>
</comment>
<evidence type="ECO:0000256" key="1">
    <source>
        <dbReference type="ARBA" id="ARBA00001946"/>
    </source>
</evidence>
<keyword evidence="2 9" id="KW-0808">Transferase</keyword>
<evidence type="ECO:0000259" key="11">
    <source>
        <dbReference type="Pfam" id="PF12627"/>
    </source>
</evidence>
<feature type="domain" description="CCA-adding enzyme C-terminal" evidence="12">
    <location>
        <begin position="295"/>
        <end position="434"/>
    </location>
</feature>
<dbReference type="EMBL" id="MFDO01000023">
    <property type="protein sequence ID" value="OGE65201.1"/>
    <property type="molecule type" value="Genomic_DNA"/>
</dbReference>
<dbReference type="PANTHER" id="PTHR46173">
    <property type="entry name" value="CCA TRNA NUCLEOTIDYLTRANSFERASE 1, MITOCHONDRIAL"/>
    <property type="match status" value="1"/>
</dbReference>
<dbReference type="SUPFAM" id="SSF81891">
    <property type="entry name" value="Poly A polymerase C-terminal region-like"/>
    <property type="match status" value="1"/>
</dbReference>
<accession>A0A1F5MIK0</accession>
<organism evidence="13 14">
    <name type="scientific">Candidatus Daviesbacteria bacterium RIFCSPLOWO2_01_FULL_40_24</name>
    <dbReference type="NCBI Taxonomy" id="1797787"/>
    <lineage>
        <taxon>Bacteria</taxon>
        <taxon>Candidatus Daviesiibacteriota</taxon>
    </lineage>
</organism>